<reference evidence="1" key="1">
    <citation type="submission" date="2020-05" db="EMBL/GenBank/DDBJ databases">
        <title>Large-scale comparative analyses of tick genomes elucidate their genetic diversity and vector capacities.</title>
        <authorList>
            <person name="Jia N."/>
            <person name="Wang J."/>
            <person name="Shi W."/>
            <person name="Du L."/>
            <person name="Sun Y."/>
            <person name="Zhan W."/>
            <person name="Jiang J."/>
            <person name="Wang Q."/>
            <person name="Zhang B."/>
            <person name="Ji P."/>
            <person name="Sakyi L.B."/>
            <person name="Cui X."/>
            <person name="Yuan T."/>
            <person name="Jiang B."/>
            <person name="Yang W."/>
            <person name="Lam T.T.-Y."/>
            <person name="Chang Q."/>
            <person name="Ding S."/>
            <person name="Wang X."/>
            <person name="Zhu J."/>
            <person name="Ruan X."/>
            <person name="Zhao L."/>
            <person name="Wei J."/>
            <person name="Que T."/>
            <person name="Du C."/>
            <person name="Cheng J."/>
            <person name="Dai P."/>
            <person name="Han X."/>
            <person name="Huang E."/>
            <person name="Gao Y."/>
            <person name="Liu J."/>
            <person name="Shao H."/>
            <person name="Ye R."/>
            <person name="Li L."/>
            <person name="Wei W."/>
            <person name="Wang X."/>
            <person name="Wang C."/>
            <person name="Yang T."/>
            <person name="Huo Q."/>
            <person name="Li W."/>
            <person name="Guo W."/>
            <person name="Chen H."/>
            <person name="Zhou L."/>
            <person name="Ni X."/>
            <person name="Tian J."/>
            <person name="Zhou Y."/>
            <person name="Sheng Y."/>
            <person name="Liu T."/>
            <person name="Pan Y."/>
            <person name="Xia L."/>
            <person name="Li J."/>
            <person name="Zhao F."/>
            <person name="Cao W."/>
        </authorList>
    </citation>
    <scope>NUCLEOTIDE SEQUENCE</scope>
    <source>
        <strain evidence="1">Hyas-2018</strain>
    </source>
</reference>
<name>A0ACB7S6S3_HYAAI</name>
<sequence length="154" mass="17222">MAAIAWNPPLSLRRDRWSAQTALARAPHSPFTRPAPRALSYQTRAKAWPRVPPLRPEVCGRRHALAGRGIRATGPPAARANMDEANSEPQTKKRRRLEPPQTTPVAVVPDGQTTRARPNGCVVKPRLKARRPASSRLPQIQLTMFLIRDINRRP</sequence>
<dbReference type="EMBL" id="CM023485">
    <property type="protein sequence ID" value="KAH6929756.1"/>
    <property type="molecule type" value="Genomic_DNA"/>
</dbReference>
<accession>A0ACB7S6S3</accession>
<dbReference type="Proteomes" id="UP000821845">
    <property type="component" value="Chromosome 5"/>
</dbReference>
<comment type="caution">
    <text evidence="1">The sequence shown here is derived from an EMBL/GenBank/DDBJ whole genome shotgun (WGS) entry which is preliminary data.</text>
</comment>
<evidence type="ECO:0000313" key="2">
    <source>
        <dbReference type="Proteomes" id="UP000821845"/>
    </source>
</evidence>
<organism evidence="1 2">
    <name type="scientific">Hyalomma asiaticum</name>
    <name type="common">Tick</name>
    <dbReference type="NCBI Taxonomy" id="266040"/>
    <lineage>
        <taxon>Eukaryota</taxon>
        <taxon>Metazoa</taxon>
        <taxon>Ecdysozoa</taxon>
        <taxon>Arthropoda</taxon>
        <taxon>Chelicerata</taxon>
        <taxon>Arachnida</taxon>
        <taxon>Acari</taxon>
        <taxon>Parasitiformes</taxon>
        <taxon>Ixodida</taxon>
        <taxon>Ixodoidea</taxon>
        <taxon>Ixodidae</taxon>
        <taxon>Hyalomminae</taxon>
        <taxon>Hyalomma</taxon>
    </lineage>
</organism>
<gene>
    <name evidence="1" type="ORF">HPB50_005843</name>
</gene>
<proteinExistence type="predicted"/>
<protein>
    <submittedName>
        <fullName evidence="1">Uncharacterized protein</fullName>
    </submittedName>
</protein>
<keyword evidence="2" id="KW-1185">Reference proteome</keyword>
<evidence type="ECO:0000313" key="1">
    <source>
        <dbReference type="EMBL" id="KAH6929756.1"/>
    </source>
</evidence>